<comment type="caution">
    <text evidence="1">The sequence shown here is derived from an EMBL/GenBank/DDBJ whole genome shotgun (WGS) entry which is preliminary data.</text>
</comment>
<reference evidence="1" key="1">
    <citation type="submission" date="2019-08" db="EMBL/GenBank/DDBJ databases">
        <title>The improved chromosome-level genome for the pearl oyster Pinctada fucata martensii using PacBio sequencing and Hi-C.</title>
        <authorList>
            <person name="Zheng Z."/>
        </authorList>
    </citation>
    <scope>NUCLEOTIDE SEQUENCE</scope>
    <source>
        <strain evidence="1">ZZ-2019</strain>
        <tissue evidence="1">Adductor muscle</tissue>
    </source>
</reference>
<dbReference type="AlphaFoldDB" id="A0AA89BRA6"/>
<protein>
    <submittedName>
        <fullName evidence="1">Uncharacterized protein</fullName>
    </submittedName>
</protein>
<organism evidence="1 2">
    <name type="scientific">Pinctada imbricata</name>
    <name type="common">Atlantic pearl-oyster</name>
    <name type="synonym">Pinctada martensii</name>
    <dbReference type="NCBI Taxonomy" id="66713"/>
    <lineage>
        <taxon>Eukaryota</taxon>
        <taxon>Metazoa</taxon>
        <taxon>Spiralia</taxon>
        <taxon>Lophotrochozoa</taxon>
        <taxon>Mollusca</taxon>
        <taxon>Bivalvia</taxon>
        <taxon>Autobranchia</taxon>
        <taxon>Pteriomorphia</taxon>
        <taxon>Pterioida</taxon>
        <taxon>Pterioidea</taxon>
        <taxon>Pteriidae</taxon>
        <taxon>Pinctada</taxon>
    </lineage>
</organism>
<evidence type="ECO:0000313" key="2">
    <source>
        <dbReference type="Proteomes" id="UP001186944"/>
    </source>
</evidence>
<name>A0AA89BRA6_PINIB</name>
<dbReference type="EMBL" id="VSWD01000011">
    <property type="protein sequence ID" value="KAK3088136.1"/>
    <property type="molecule type" value="Genomic_DNA"/>
</dbReference>
<feature type="non-terminal residue" evidence="1">
    <location>
        <position position="1"/>
    </location>
</feature>
<accession>A0AA89BRA6</accession>
<keyword evidence="2" id="KW-1185">Reference proteome</keyword>
<evidence type="ECO:0000313" key="1">
    <source>
        <dbReference type="EMBL" id="KAK3088136.1"/>
    </source>
</evidence>
<gene>
    <name evidence="1" type="ORF">FSP39_015214</name>
</gene>
<dbReference type="Proteomes" id="UP001186944">
    <property type="component" value="Unassembled WGS sequence"/>
</dbReference>
<sequence>RCVNEQTCKHEWLQQSSDKEYCVKYGQVKQTDSFVCSFCCVGSDCNSGVVPRNTTLYGGNKRSY</sequence>
<proteinExistence type="predicted"/>